<dbReference type="AlphaFoldDB" id="A0A2K3LI34"/>
<dbReference type="Proteomes" id="UP000236291">
    <property type="component" value="Unassembled WGS sequence"/>
</dbReference>
<feature type="non-terminal residue" evidence="1">
    <location>
        <position position="72"/>
    </location>
</feature>
<name>A0A2K3LI34_TRIPR</name>
<protein>
    <submittedName>
        <fullName evidence="1">Auxilin-like protein</fullName>
    </submittedName>
</protein>
<dbReference type="PANTHER" id="PTHR48462:SF1">
    <property type="entry name" value="PROTEIN, PUTATIVE-RELATED"/>
    <property type="match status" value="1"/>
</dbReference>
<evidence type="ECO:0000313" key="1">
    <source>
        <dbReference type="EMBL" id="PNX78176.1"/>
    </source>
</evidence>
<comment type="caution">
    <text evidence="1">The sequence shown here is derived from an EMBL/GenBank/DDBJ whole genome shotgun (WGS) entry which is preliminary data.</text>
</comment>
<proteinExistence type="predicted"/>
<reference evidence="1 2" key="1">
    <citation type="journal article" date="2014" name="Am. J. Bot.">
        <title>Genome assembly and annotation for red clover (Trifolium pratense; Fabaceae).</title>
        <authorList>
            <person name="Istvanek J."/>
            <person name="Jaros M."/>
            <person name="Krenek A."/>
            <person name="Repkova J."/>
        </authorList>
    </citation>
    <scope>NUCLEOTIDE SEQUENCE [LARGE SCALE GENOMIC DNA]</scope>
    <source>
        <strain evidence="2">cv. Tatra</strain>
        <tissue evidence="1">Young leaves</tissue>
    </source>
</reference>
<evidence type="ECO:0000313" key="2">
    <source>
        <dbReference type="Proteomes" id="UP000236291"/>
    </source>
</evidence>
<sequence>MVYEWVGGKHVCVNLTGVLPLVGLRAETFTVRQSVFKDASSKVAKHEKTCSDNQHAFISFAFDTFSVLAPEV</sequence>
<gene>
    <name evidence="1" type="ORF">L195_g034152</name>
</gene>
<reference evidence="1 2" key="2">
    <citation type="journal article" date="2017" name="Front. Plant Sci.">
        <title>Gene Classification and Mining of Molecular Markers Useful in Red Clover (Trifolium pratense) Breeding.</title>
        <authorList>
            <person name="Istvanek J."/>
            <person name="Dluhosova J."/>
            <person name="Dluhos P."/>
            <person name="Patkova L."/>
            <person name="Nedelnik J."/>
            <person name="Repkova J."/>
        </authorList>
    </citation>
    <scope>NUCLEOTIDE SEQUENCE [LARGE SCALE GENOMIC DNA]</scope>
    <source>
        <strain evidence="2">cv. Tatra</strain>
        <tissue evidence="1">Young leaves</tissue>
    </source>
</reference>
<dbReference type="EMBL" id="ASHM01033626">
    <property type="protein sequence ID" value="PNX78176.1"/>
    <property type="molecule type" value="Genomic_DNA"/>
</dbReference>
<accession>A0A2K3LI34</accession>
<dbReference type="PANTHER" id="PTHR48462">
    <property type="entry name" value="PROTEIN, PUTATIVE-RELATED"/>
    <property type="match status" value="1"/>
</dbReference>
<organism evidence="1 2">
    <name type="scientific">Trifolium pratense</name>
    <name type="common">Red clover</name>
    <dbReference type="NCBI Taxonomy" id="57577"/>
    <lineage>
        <taxon>Eukaryota</taxon>
        <taxon>Viridiplantae</taxon>
        <taxon>Streptophyta</taxon>
        <taxon>Embryophyta</taxon>
        <taxon>Tracheophyta</taxon>
        <taxon>Spermatophyta</taxon>
        <taxon>Magnoliopsida</taxon>
        <taxon>eudicotyledons</taxon>
        <taxon>Gunneridae</taxon>
        <taxon>Pentapetalae</taxon>
        <taxon>rosids</taxon>
        <taxon>fabids</taxon>
        <taxon>Fabales</taxon>
        <taxon>Fabaceae</taxon>
        <taxon>Papilionoideae</taxon>
        <taxon>50 kb inversion clade</taxon>
        <taxon>NPAAA clade</taxon>
        <taxon>Hologalegina</taxon>
        <taxon>IRL clade</taxon>
        <taxon>Trifolieae</taxon>
        <taxon>Trifolium</taxon>
    </lineage>
</organism>